<name>A0A819WB69_9BILA</name>
<dbReference type="AlphaFoldDB" id="A0A819WB69"/>
<protein>
    <submittedName>
        <fullName evidence="1">Uncharacterized protein</fullName>
    </submittedName>
</protein>
<dbReference type="EMBL" id="CAJOAX010012918">
    <property type="protein sequence ID" value="CAF4121430.1"/>
    <property type="molecule type" value="Genomic_DNA"/>
</dbReference>
<dbReference type="Proteomes" id="UP000663823">
    <property type="component" value="Unassembled WGS sequence"/>
</dbReference>
<sequence length="249" mass="30013">MATKQNDVIDKFSYLSIKTQQETETNSEINSLWLIPYSFKCGYSFQCPLTFKQLIDRQMSQKYFQEILTVTEQNNKFYDFHMRLRSQGQYGLTVDFIYKNADDQSGPIKDDACISCDMNNQLSQLSLIRQNPTTYIWLDTQLRNKLIVTPRRHIERLSNMTKEEMAQFWHDTQVVLDEEGCDWQSMVLNHGKYREHVHLQMKINIEQHQWNQYIKKKYEKKIQQMQHLLKYNENNPIETYVGHQEFNQW</sequence>
<gene>
    <name evidence="1" type="ORF">OTI717_LOCUS34901</name>
</gene>
<comment type="caution">
    <text evidence="1">The sequence shown here is derived from an EMBL/GenBank/DDBJ whole genome shotgun (WGS) entry which is preliminary data.</text>
</comment>
<feature type="non-terminal residue" evidence="1">
    <location>
        <position position="249"/>
    </location>
</feature>
<accession>A0A819WB69</accession>
<evidence type="ECO:0000313" key="2">
    <source>
        <dbReference type="Proteomes" id="UP000663823"/>
    </source>
</evidence>
<dbReference type="InterPro" id="IPR036265">
    <property type="entry name" value="HIT-like_sf"/>
</dbReference>
<proteinExistence type="predicted"/>
<dbReference type="SUPFAM" id="SSF54197">
    <property type="entry name" value="HIT-like"/>
    <property type="match status" value="1"/>
</dbReference>
<dbReference type="Gene3D" id="3.30.428.10">
    <property type="entry name" value="HIT-like"/>
    <property type="match status" value="1"/>
</dbReference>
<evidence type="ECO:0000313" key="1">
    <source>
        <dbReference type="EMBL" id="CAF4121430.1"/>
    </source>
</evidence>
<organism evidence="1 2">
    <name type="scientific">Rotaria sordida</name>
    <dbReference type="NCBI Taxonomy" id="392033"/>
    <lineage>
        <taxon>Eukaryota</taxon>
        <taxon>Metazoa</taxon>
        <taxon>Spiralia</taxon>
        <taxon>Gnathifera</taxon>
        <taxon>Rotifera</taxon>
        <taxon>Eurotatoria</taxon>
        <taxon>Bdelloidea</taxon>
        <taxon>Philodinida</taxon>
        <taxon>Philodinidae</taxon>
        <taxon>Rotaria</taxon>
    </lineage>
</organism>
<reference evidence="1" key="1">
    <citation type="submission" date="2021-02" db="EMBL/GenBank/DDBJ databases">
        <authorList>
            <person name="Nowell W R."/>
        </authorList>
    </citation>
    <scope>NUCLEOTIDE SEQUENCE</scope>
</reference>